<evidence type="ECO:0000313" key="2">
    <source>
        <dbReference type="EMBL" id="KAL0391094.1"/>
    </source>
</evidence>
<dbReference type="InterPro" id="IPR000477">
    <property type="entry name" value="RT_dom"/>
</dbReference>
<proteinExistence type="predicted"/>
<comment type="caution">
    <text evidence="2">The sequence shown here is derived from an EMBL/GenBank/DDBJ whole genome shotgun (WGS) entry which is preliminary data.</text>
</comment>
<dbReference type="Pfam" id="PF00078">
    <property type="entry name" value="RVT_1"/>
    <property type="match status" value="1"/>
</dbReference>
<evidence type="ECO:0000259" key="1">
    <source>
        <dbReference type="Pfam" id="PF00078"/>
    </source>
</evidence>
<dbReference type="EMBL" id="JACGWM010000002">
    <property type="protein sequence ID" value="KAL0391094.1"/>
    <property type="molecule type" value="Genomic_DNA"/>
</dbReference>
<protein>
    <recommendedName>
        <fullName evidence="1">Reverse transcriptase domain-containing protein</fullName>
    </recommendedName>
</protein>
<name>A0AAW2SF72_9LAMI</name>
<reference evidence="2" key="1">
    <citation type="submission" date="2020-06" db="EMBL/GenBank/DDBJ databases">
        <authorList>
            <person name="Li T."/>
            <person name="Hu X."/>
            <person name="Zhang T."/>
            <person name="Song X."/>
            <person name="Zhang H."/>
            <person name="Dai N."/>
            <person name="Sheng W."/>
            <person name="Hou X."/>
            <person name="Wei L."/>
        </authorList>
    </citation>
    <scope>NUCLEOTIDE SEQUENCE</scope>
    <source>
        <strain evidence="2">KEN8</strain>
        <tissue evidence="2">Leaf</tissue>
    </source>
</reference>
<dbReference type="InterPro" id="IPR052343">
    <property type="entry name" value="Retrotransposon-Effector_Assoc"/>
</dbReference>
<dbReference type="CDD" id="cd01650">
    <property type="entry name" value="RT_nLTR_like"/>
    <property type="match status" value="1"/>
</dbReference>
<gene>
    <name evidence="2" type="ORF">Scaly_0466500</name>
</gene>
<accession>A0AAW2SF72</accession>
<sequence>MLSLVSVRGDLRQPGYSRSNAREWLRKVGALAWGSGEFLELQNRLNVASTRFQTNLIQKIKHSNGTWVTTERVSNSVSRLTLEASMRQTDPSLKLAKGTEHLRAIVDASMAEELLQPYTATEVKKALFQMAPLKSPGPDAGLNSTHLVLIPKCKNPEFLTQFRPISLCNVVYKIASKVISNRLKVFLDRIISPAQSAFVPGRLISDNVLLAFELNHFSTPKLRANRVGWRSNLMLARRMTRLNGPFWNSGNSLVPLFRRGDPTGGPLSRLIFFYYAQSLSVSLLQNGEREGRIRGSRSVGAPTISHLLFADDTLIFSQASPDNCQLFVRYWRHIERLRAKKSTSQNHR</sequence>
<dbReference type="AlphaFoldDB" id="A0AAW2SF72"/>
<organism evidence="2">
    <name type="scientific">Sesamum calycinum</name>
    <dbReference type="NCBI Taxonomy" id="2727403"/>
    <lineage>
        <taxon>Eukaryota</taxon>
        <taxon>Viridiplantae</taxon>
        <taxon>Streptophyta</taxon>
        <taxon>Embryophyta</taxon>
        <taxon>Tracheophyta</taxon>
        <taxon>Spermatophyta</taxon>
        <taxon>Magnoliopsida</taxon>
        <taxon>eudicotyledons</taxon>
        <taxon>Gunneridae</taxon>
        <taxon>Pentapetalae</taxon>
        <taxon>asterids</taxon>
        <taxon>lamiids</taxon>
        <taxon>Lamiales</taxon>
        <taxon>Pedaliaceae</taxon>
        <taxon>Sesamum</taxon>
    </lineage>
</organism>
<dbReference type="PANTHER" id="PTHR46890:SF48">
    <property type="entry name" value="RNA-DIRECTED DNA POLYMERASE"/>
    <property type="match status" value="1"/>
</dbReference>
<feature type="domain" description="Reverse transcriptase" evidence="1">
    <location>
        <begin position="154"/>
        <end position="323"/>
    </location>
</feature>
<reference evidence="2" key="2">
    <citation type="journal article" date="2024" name="Plant">
        <title>Genomic evolution and insights into agronomic trait innovations of Sesamum species.</title>
        <authorList>
            <person name="Miao H."/>
            <person name="Wang L."/>
            <person name="Qu L."/>
            <person name="Liu H."/>
            <person name="Sun Y."/>
            <person name="Le M."/>
            <person name="Wang Q."/>
            <person name="Wei S."/>
            <person name="Zheng Y."/>
            <person name="Lin W."/>
            <person name="Duan Y."/>
            <person name="Cao H."/>
            <person name="Xiong S."/>
            <person name="Wang X."/>
            <person name="Wei L."/>
            <person name="Li C."/>
            <person name="Ma Q."/>
            <person name="Ju M."/>
            <person name="Zhao R."/>
            <person name="Li G."/>
            <person name="Mu C."/>
            <person name="Tian Q."/>
            <person name="Mei H."/>
            <person name="Zhang T."/>
            <person name="Gao T."/>
            <person name="Zhang H."/>
        </authorList>
    </citation>
    <scope>NUCLEOTIDE SEQUENCE</scope>
    <source>
        <strain evidence="2">KEN8</strain>
    </source>
</reference>
<dbReference type="PANTHER" id="PTHR46890">
    <property type="entry name" value="NON-LTR RETROLELEMENT REVERSE TRANSCRIPTASE-LIKE PROTEIN-RELATED"/>
    <property type="match status" value="1"/>
</dbReference>